<dbReference type="GO" id="GO:0005886">
    <property type="term" value="C:plasma membrane"/>
    <property type="evidence" value="ECO:0007669"/>
    <property type="project" value="TreeGrafter"/>
</dbReference>
<dbReference type="OrthoDB" id="9805623at2"/>
<keyword evidence="4" id="KW-1185">Reference proteome</keyword>
<keyword evidence="1" id="KW-0472">Membrane</keyword>
<feature type="transmembrane region" description="Helical" evidence="1">
    <location>
        <begin position="9"/>
        <end position="27"/>
    </location>
</feature>
<dbReference type="EMBL" id="ACJM01000003">
    <property type="protein sequence ID" value="EEG78278.1"/>
    <property type="molecule type" value="Genomic_DNA"/>
</dbReference>
<dbReference type="Proteomes" id="UP000006443">
    <property type="component" value="Unassembled WGS sequence"/>
</dbReference>
<dbReference type="Pfam" id="PF07670">
    <property type="entry name" value="Gate"/>
    <property type="match status" value="1"/>
</dbReference>
<evidence type="ECO:0000256" key="1">
    <source>
        <dbReference type="SAM" id="Phobius"/>
    </source>
</evidence>
<gene>
    <name evidence="3" type="ORF">DealDRAFT_0693</name>
</gene>
<reference evidence="3 4" key="1">
    <citation type="submission" date="2009-02" db="EMBL/GenBank/DDBJ databases">
        <title>Sequencing of the draft genome and assembly of Dethiobacter alkaliphilus AHT 1.</title>
        <authorList>
            <consortium name="US DOE Joint Genome Institute (JGI-PGF)"/>
            <person name="Lucas S."/>
            <person name="Copeland A."/>
            <person name="Lapidus A."/>
            <person name="Glavina del Rio T."/>
            <person name="Dalin E."/>
            <person name="Tice H."/>
            <person name="Bruce D."/>
            <person name="Goodwin L."/>
            <person name="Pitluck S."/>
            <person name="Larimer F."/>
            <person name="Land M.L."/>
            <person name="Hauser L."/>
            <person name="Muyzer G."/>
        </authorList>
    </citation>
    <scope>NUCLEOTIDE SEQUENCE [LARGE SCALE GENOMIC DNA]</scope>
    <source>
        <strain evidence="3 4">AHT 1</strain>
    </source>
</reference>
<dbReference type="InterPro" id="IPR011642">
    <property type="entry name" value="Gate_dom"/>
</dbReference>
<accession>C0GDY4</accession>
<dbReference type="PANTHER" id="PTHR35793">
    <property type="entry name" value="INNER MEMBRANE PROTEIN YJIG"/>
    <property type="match status" value="1"/>
</dbReference>
<proteinExistence type="predicted"/>
<dbReference type="PANTHER" id="PTHR35793:SF2">
    <property type="entry name" value="INNER MEMBRANE PROTEIN YJIG"/>
    <property type="match status" value="1"/>
</dbReference>
<evidence type="ECO:0000313" key="4">
    <source>
        <dbReference type="Proteomes" id="UP000006443"/>
    </source>
</evidence>
<dbReference type="RefSeq" id="WP_008514904.1">
    <property type="nucleotide sequence ID" value="NZ_ACJM01000003.1"/>
</dbReference>
<feature type="transmembrane region" description="Helical" evidence="1">
    <location>
        <begin position="154"/>
        <end position="177"/>
    </location>
</feature>
<evidence type="ECO:0000313" key="3">
    <source>
        <dbReference type="EMBL" id="EEG78278.1"/>
    </source>
</evidence>
<dbReference type="AlphaFoldDB" id="C0GDY4"/>
<organism evidence="3 4">
    <name type="scientific">Dethiobacter alkaliphilus AHT 1</name>
    <dbReference type="NCBI Taxonomy" id="555088"/>
    <lineage>
        <taxon>Bacteria</taxon>
        <taxon>Bacillati</taxon>
        <taxon>Bacillota</taxon>
        <taxon>Dethiobacteria</taxon>
        <taxon>Dethiobacterales</taxon>
        <taxon>Dethiobacteraceae</taxon>
        <taxon>Dethiobacter</taxon>
    </lineage>
</organism>
<protein>
    <submittedName>
        <fullName evidence="3">Nucleoside recognition domain protein</fullName>
    </submittedName>
</protein>
<dbReference type="InterPro" id="IPR052549">
    <property type="entry name" value="SpmB"/>
</dbReference>
<name>C0GDY4_DETAL</name>
<keyword evidence="1" id="KW-1133">Transmembrane helix</keyword>
<comment type="caution">
    <text evidence="3">The sequence shown here is derived from an EMBL/GenBank/DDBJ whole genome shotgun (WGS) entry which is preliminary data.</text>
</comment>
<evidence type="ECO:0000259" key="2">
    <source>
        <dbReference type="Pfam" id="PF07670"/>
    </source>
</evidence>
<feature type="transmembrane region" description="Helical" evidence="1">
    <location>
        <begin position="47"/>
        <end position="64"/>
    </location>
</feature>
<dbReference type="eggNOG" id="COG0700">
    <property type="taxonomic scope" value="Bacteria"/>
</dbReference>
<keyword evidence="1" id="KW-0812">Transmembrane</keyword>
<sequence>MLQVITQTMAAWIIPMFLFVALVYAVIKKVDVFDTFVEGAKDGFATSVKLIPFLVAMLVAIGLLRASGALDLFIDLLTPLLARFNIPGEVVPLAIMRPLSGSGALGITAEIFNSHGPDSFVGRIASTMQGSTDTTLFVLTVYFGSVGIRRTRHALAVGLLADFTGFIAAIIVCTMVFG</sequence>
<dbReference type="STRING" id="555088.DealDRAFT_0693"/>
<feature type="domain" description="Nucleoside transporter/FeoB GTPase Gate" evidence="2">
    <location>
        <begin position="48"/>
        <end position="148"/>
    </location>
</feature>